<name>A0ABY6BIU0_9GAMM</name>
<protein>
    <recommendedName>
        <fullName evidence="3">CpeT/CpcT family protein DUF1001</fullName>
    </recommendedName>
</protein>
<evidence type="ECO:0000313" key="1">
    <source>
        <dbReference type="EMBL" id="UXI67767.1"/>
    </source>
</evidence>
<evidence type="ECO:0000313" key="2">
    <source>
        <dbReference type="Proteomes" id="UP001064632"/>
    </source>
</evidence>
<dbReference type="Proteomes" id="UP001064632">
    <property type="component" value="Chromosome"/>
</dbReference>
<evidence type="ECO:0008006" key="3">
    <source>
        <dbReference type="Google" id="ProtNLM"/>
    </source>
</evidence>
<dbReference type="EMBL" id="CP104694">
    <property type="protein sequence ID" value="UXI67767.1"/>
    <property type="molecule type" value="Genomic_DNA"/>
</dbReference>
<keyword evidence="2" id="KW-1185">Reference proteome</keyword>
<organism evidence="1 2">
    <name type="scientific">Tahibacter amnicola</name>
    <dbReference type="NCBI Taxonomy" id="2976241"/>
    <lineage>
        <taxon>Bacteria</taxon>
        <taxon>Pseudomonadati</taxon>
        <taxon>Pseudomonadota</taxon>
        <taxon>Gammaproteobacteria</taxon>
        <taxon>Lysobacterales</taxon>
        <taxon>Rhodanobacteraceae</taxon>
        <taxon>Tahibacter</taxon>
    </lineage>
</organism>
<accession>A0ABY6BIU0</accession>
<proteinExistence type="predicted"/>
<sequence length="209" mass="22798">MQPDRLLAFVVAVLGAHGSDATAGGVLDQQQWRHFVLAESPDHAPFAVSASERAVPMLRETLRSRVLDVEVRLVDSPDGSRSADSGITHRFPVYTDGARMRRLSRNCGDVGLTSAVVHNGAMYFVDCNGSGVVRCELGRLSRRGARLVLERSEPLAGLDGPASPAVRYFVRRDGDDLVIETGRYQAFKQWTYAEPNRSVAGIALITLPH</sequence>
<gene>
    <name evidence="1" type="ORF">N4264_24040</name>
</gene>
<dbReference type="RefSeq" id="WP_261694737.1">
    <property type="nucleotide sequence ID" value="NZ_CP104694.1"/>
</dbReference>
<reference evidence="1" key="1">
    <citation type="submission" date="2022-09" db="EMBL/GenBank/DDBJ databases">
        <title>Tahibacter sp. nov., isolated from a fresh water.</title>
        <authorList>
            <person name="Baek J.H."/>
            <person name="Lee J.K."/>
            <person name="Kim J.M."/>
            <person name="Jeon C.O."/>
        </authorList>
    </citation>
    <scope>NUCLEOTIDE SEQUENCE</scope>
    <source>
        <strain evidence="1">W38</strain>
    </source>
</reference>